<dbReference type="Proteomes" id="UP001307168">
    <property type="component" value="Unassembled WGS sequence"/>
</dbReference>
<name>A0AAW9NPD4_9BACI</name>
<protein>
    <submittedName>
        <fullName evidence="1">Uncharacterized protein</fullName>
    </submittedName>
</protein>
<keyword evidence="2" id="KW-1185">Reference proteome</keyword>
<organism evidence="1 2">
    <name type="scientific">Peribacillus castrilensis</name>
    <dbReference type="NCBI Taxonomy" id="2897690"/>
    <lineage>
        <taxon>Bacteria</taxon>
        <taxon>Bacillati</taxon>
        <taxon>Bacillota</taxon>
        <taxon>Bacilli</taxon>
        <taxon>Bacillales</taxon>
        <taxon>Bacillaceae</taxon>
        <taxon>Peribacillus</taxon>
    </lineage>
</organism>
<dbReference type="EMBL" id="JARNBH010000042">
    <property type="protein sequence ID" value="MEC0276795.1"/>
    <property type="molecule type" value="Genomic_DNA"/>
</dbReference>
<accession>A0AAW9NPD4</accession>
<reference evidence="1 2" key="1">
    <citation type="submission" date="2023-03" db="EMBL/GenBank/DDBJ databases">
        <title>Bacillus Genome Sequencing.</title>
        <authorList>
            <person name="Dunlap C."/>
        </authorList>
    </citation>
    <scope>NUCLEOTIDE SEQUENCE [LARGE SCALE GENOMIC DNA]</scope>
    <source>
        <strain evidence="1 2">B-41290</strain>
    </source>
</reference>
<sequence length="866" mass="95319">MVTNGNKSYLLSFTAFFNAEKEYTLSVNLHQAIEVHTDYKFETPVYNTYDGDILWDGKDGKKVVYRGSIFYPKLADIPIADADSPSVFTSSSLMTYLSLVHGSLQSRIVDAEGQEIIDRQAEMIFKIKEVAGLIAAETLSEGSTFTKGELSGAKKNTVELEADLLNFEDATTAFIYGMSEEIIQTTNFLYADTEHTISATDIHPVQYGEHENLILTRYLSDVLYGYELGIDTNNRRIEPVYEGDHQDYLDVPKVVVDIEMQNLLHANINDLIADNQQLNATLRLLEIQYGEPVVELIMTEYQRIMEASIHENTEAATSFVSESAEDLITQAETRFLGNIDLQEFIFSSSNSELEVEMAGTDKGIFFLETSTSIEYLQQANSISTNDSAVLEIYSVESVQSVDVYLSDDLETGVSLNSEFALEKGLERAETGTFSTQTIIDSGPEVANSLAGTEGIYTSDFVSGSATTTNYLYLMDTEHAEMYGFQSVEHKVELAESNIPHMAIIVPGTTQAETYSGTFAVITNSIELAYPNSTFEAFIDSNFEKGEINSASFGVVYNLEEAESISTLDGSIFEIENAEKITAVLGSTEILEQAESNSSLESSIFGLENGEQSDRLVGIIETIEQADSSSRTEVFIFETEVSESSAKLLGSTETIEQAESISSIEGAIFGTETAESSADLLGSTETIEQAESISTLDGSIFEVEYAEKTATLLGSTETIEHAESSSFDGSIFEQEDAESFTNLLGSTGIEQAAQYQQEGLVENPGKAEMLSPWLGIVENPENADVHIALETELSGFDSASRRHKRKTRISLCEQAKRDKKIKARILVTELAVSLGSPPNKVVFGLQDRWLITGKPYAWNNNTWAKTR</sequence>
<dbReference type="AlphaFoldDB" id="A0AAW9NPD4"/>
<evidence type="ECO:0000313" key="2">
    <source>
        <dbReference type="Proteomes" id="UP001307168"/>
    </source>
</evidence>
<dbReference type="RefSeq" id="WP_367408336.1">
    <property type="nucleotide sequence ID" value="NZ_JARNBH010000042.1"/>
</dbReference>
<evidence type="ECO:0000313" key="1">
    <source>
        <dbReference type="EMBL" id="MEC0276795.1"/>
    </source>
</evidence>
<comment type="caution">
    <text evidence="1">The sequence shown here is derived from an EMBL/GenBank/DDBJ whole genome shotgun (WGS) entry which is preliminary data.</text>
</comment>
<gene>
    <name evidence="1" type="ORF">P4706_27790</name>
</gene>
<proteinExistence type="predicted"/>